<comment type="caution">
    <text evidence="7">The sequence shown here is derived from an EMBL/GenBank/DDBJ whole genome shotgun (WGS) entry which is preliminary data.</text>
</comment>
<comment type="similarity">
    <text evidence="2">Belongs to the bacterial PQQ dehydrogenase family.</text>
</comment>
<organism evidence="7 8">
    <name type="scientific">Pseudomonas paralactis</name>
    <dbReference type="NCBI Taxonomy" id="1615673"/>
    <lineage>
        <taxon>Bacteria</taxon>
        <taxon>Pseudomonadati</taxon>
        <taxon>Pseudomonadota</taxon>
        <taxon>Gammaproteobacteria</taxon>
        <taxon>Pseudomonadales</taxon>
        <taxon>Pseudomonadaceae</taxon>
        <taxon>Pseudomonas</taxon>
    </lineage>
</organism>
<dbReference type="Gene3D" id="2.140.10.10">
    <property type="entry name" value="Quinoprotein alcohol dehydrogenase-like superfamily"/>
    <property type="match status" value="1"/>
</dbReference>
<reference evidence="7 8" key="1">
    <citation type="submission" date="2015-02" db="EMBL/GenBank/DDBJ databases">
        <title>Two Pseudomonas sp. nov., isolated from raw milk.</title>
        <authorList>
            <person name="Wenning M."/>
            <person name="von Neubeck M."/>
            <person name="Huptas C."/>
            <person name="Scherer S."/>
        </authorList>
    </citation>
    <scope>NUCLEOTIDE SEQUENCE [LARGE SCALE GENOMIC DNA]</scope>
    <source>
        <strain evidence="7 8">DSM 29164</strain>
    </source>
</reference>
<evidence type="ECO:0000256" key="1">
    <source>
        <dbReference type="ARBA" id="ARBA00001931"/>
    </source>
</evidence>
<evidence type="ECO:0000256" key="5">
    <source>
        <dbReference type="SAM" id="Phobius"/>
    </source>
</evidence>
<keyword evidence="3" id="KW-0560">Oxidoreductase</keyword>
<dbReference type="CDD" id="cd10280">
    <property type="entry name" value="PQQ_mGDH"/>
    <property type="match status" value="1"/>
</dbReference>
<feature type="transmembrane region" description="Helical" evidence="5">
    <location>
        <begin position="12"/>
        <end position="33"/>
    </location>
</feature>
<evidence type="ECO:0000313" key="8">
    <source>
        <dbReference type="Proteomes" id="UP000050852"/>
    </source>
</evidence>
<gene>
    <name evidence="7" type="ORF">TX23_17275</name>
</gene>
<feature type="region of interest" description="Disordered" evidence="4">
    <location>
        <begin position="536"/>
        <end position="562"/>
    </location>
</feature>
<feature type="transmembrane region" description="Helical" evidence="5">
    <location>
        <begin position="97"/>
        <end position="115"/>
    </location>
</feature>
<dbReference type="PATRIC" id="fig|1615673.3.peg.4561"/>
<sequence>MNERTLGSAAGVSNLLFGGYNTVVALLGVMLAYKGGVLMAAGGSPYYAMMGTALLLSAILMGLKKPLGLYLYGAASVATYAWAVWESGYDGWAYIPRLAWLAVLSVPFLAFWPVVRRDFANARKSHYFTIMGVLPLVMGATILVPLFFPKSVHLADSALATTRPTATFSRSTVASPDGNIAASHTETNWTAYAGSNLGNHYSAASQITPSNVSGLVKAWEYHHGDVKQPGEKTKYLNEATPIKVGNSLYTCTPKQIIISLDATTGKENWRFDSKVDPDYFANGGAYCRGVSYFEVPNASGLCASRIIWGTNDIRLGAVDALTGQACPDFGNAGFADLKDGLGTFRKGSTGITSAPLVIRGVVITGGRVLDSDVRPAPSGVVRAYDAVTGKQKWAWDLGRPDSNAPARDNETYTLSTPNSWAPLSADDELGLVYVTTGNAAGDFYGGTRTEQEDTFSSSLVALDATTGKVRWHFQTVHHDLWDYDLSPQPSLIDFPTATGPRPAVIQATKSGQLFVLDRATGEPLVDVVQAPVPQGTAPGDYTAATQPLSPDMPSTMGRPSKTPEVLTEANAWGLTPFDQMQCRLEFRQARYEGIFTPPVVGQQSLIFPGHHGGLNWGGVMVDLKRGLLIINNQRLPYMQGLVPREQLDAINAKSFQESPGNAQGFRVQAGLPYGAIKDPWMSSLDQPCIAPPWGFIAGIDLRTRDVVWSRPFGTGYDSGPWGIASRMRFEIGTPSDATGVTTAGGVTFIGAAIDRFMRAYNSETGELLWEERLPAGNQASPLTYMSQGRQYVVAVVGGHDRIPTKLGDSIIAWALPAQ</sequence>
<evidence type="ECO:0000259" key="6">
    <source>
        <dbReference type="Pfam" id="PF01011"/>
    </source>
</evidence>
<keyword evidence="5" id="KW-1133">Transmembrane helix</keyword>
<dbReference type="PANTHER" id="PTHR32303:SF4">
    <property type="entry name" value="QUINOPROTEIN GLUCOSE DEHYDROGENASE"/>
    <property type="match status" value="1"/>
</dbReference>
<evidence type="ECO:0000256" key="3">
    <source>
        <dbReference type="ARBA" id="ARBA00023002"/>
    </source>
</evidence>
<dbReference type="InterPro" id="IPR018391">
    <property type="entry name" value="PQQ_b-propeller_rpt"/>
</dbReference>
<protein>
    <submittedName>
        <fullName evidence="7">Glucose dehydrogenase</fullName>
    </submittedName>
</protein>
<dbReference type="InterPro" id="IPR011047">
    <property type="entry name" value="Quinoprotein_ADH-like_sf"/>
</dbReference>
<dbReference type="InterPro" id="IPR017511">
    <property type="entry name" value="PQQ_mDH"/>
</dbReference>
<dbReference type="GO" id="GO:0048038">
    <property type="term" value="F:quinone binding"/>
    <property type="evidence" value="ECO:0007669"/>
    <property type="project" value="InterPro"/>
</dbReference>
<dbReference type="SMART" id="SM00564">
    <property type="entry name" value="PQQ"/>
    <property type="match status" value="5"/>
</dbReference>
<dbReference type="OrthoDB" id="9794322at2"/>
<feature type="transmembrane region" description="Helical" evidence="5">
    <location>
        <begin position="69"/>
        <end position="85"/>
    </location>
</feature>
<dbReference type="EMBL" id="JYLN01000006">
    <property type="protein sequence ID" value="KRP71140.1"/>
    <property type="molecule type" value="Genomic_DNA"/>
</dbReference>
<dbReference type="PANTHER" id="PTHR32303">
    <property type="entry name" value="QUINOPROTEIN ALCOHOL DEHYDROGENASE (CYTOCHROME C)"/>
    <property type="match status" value="1"/>
</dbReference>
<dbReference type="RefSeq" id="WP_057703233.1">
    <property type="nucleotide sequence ID" value="NZ_JYLN01000006.1"/>
</dbReference>
<accession>A0A0R3AJF4</accession>
<feature type="transmembrane region" description="Helical" evidence="5">
    <location>
        <begin position="127"/>
        <end position="148"/>
    </location>
</feature>
<proteinExistence type="inferred from homology"/>
<keyword evidence="5" id="KW-0472">Membrane</keyword>
<name>A0A0R3AJF4_9PSED</name>
<dbReference type="AlphaFoldDB" id="A0A0R3AJF4"/>
<dbReference type="InterPro" id="IPR002372">
    <property type="entry name" value="PQQ_rpt_dom"/>
</dbReference>
<dbReference type="Pfam" id="PF01011">
    <property type="entry name" value="PQQ"/>
    <property type="match status" value="1"/>
</dbReference>
<dbReference type="Proteomes" id="UP000050852">
    <property type="component" value="Unassembled WGS sequence"/>
</dbReference>
<feature type="domain" description="Pyrrolo-quinoline quinone repeat" evidence="6">
    <location>
        <begin position="189"/>
        <end position="792"/>
    </location>
</feature>
<feature type="transmembrane region" description="Helical" evidence="5">
    <location>
        <begin position="45"/>
        <end position="62"/>
    </location>
</feature>
<evidence type="ECO:0000256" key="4">
    <source>
        <dbReference type="SAM" id="MobiDB-lite"/>
    </source>
</evidence>
<dbReference type="SUPFAM" id="SSF50998">
    <property type="entry name" value="Quinoprotein alcohol dehydrogenase-like"/>
    <property type="match status" value="1"/>
</dbReference>
<evidence type="ECO:0000256" key="2">
    <source>
        <dbReference type="ARBA" id="ARBA00008156"/>
    </source>
</evidence>
<comment type="cofactor">
    <cofactor evidence="1">
        <name>pyrroloquinoline quinone</name>
        <dbReference type="ChEBI" id="CHEBI:58442"/>
    </cofactor>
</comment>
<dbReference type="GO" id="GO:0016020">
    <property type="term" value="C:membrane"/>
    <property type="evidence" value="ECO:0007669"/>
    <property type="project" value="InterPro"/>
</dbReference>
<dbReference type="NCBIfam" id="TIGR03074">
    <property type="entry name" value="PQQ_membr_DH"/>
    <property type="match status" value="1"/>
</dbReference>
<dbReference type="GO" id="GO:0008876">
    <property type="term" value="F:quinoprotein glucose dehydrogenase activity"/>
    <property type="evidence" value="ECO:0007669"/>
    <property type="project" value="TreeGrafter"/>
</dbReference>
<keyword evidence="5" id="KW-0812">Transmembrane</keyword>
<evidence type="ECO:0000313" key="7">
    <source>
        <dbReference type="EMBL" id="KRP71140.1"/>
    </source>
</evidence>